<organism evidence="3">
    <name type="scientific">mine drainage metagenome</name>
    <dbReference type="NCBI Taxonomy" id="410659"/>
    <lineage>
        <taxon>unclassified sequences</taxon>
        <taxon>metagenomes</taxon>
        <taxon>ecological metagenomes</taxon>
    </lineage>
</organism>
<name>E6PKW6_9ZZZZ</name>
<comment type="similarity">
    <text evidence="1">Belongs to the AB hydrolase superfamily. AB hydrolase 4 family.</text>
</comment>
<dbReference type="PIRSF" id="PIRSF005211">
    <property type="entry name" value="Ab_hydro_YheT"/>
    <property type="match status" value="1"/>
</dbReference>
<keyword evidence="3" id="KW-0378">Hydrolase</keyword>
<dbReference type="InterPro" id="IPR012020">
    <property type="entry name" value="ABHD4"/>
</dbReference>
<dbReference type="EMBL" id="CABM01000008">
    <property type="protein sequence ID" value="CBH95567.1"/>
    <property type="molecule type" value="Genomic_DNA"/>
</dbReference>
<protein>
    <submittedName>
        <fullName evidence="3">Putative alpha/beta hydrolase, YheT type</fullName>
    </submittedName>
</protein>
<evidence type="ECO:0000259" key="2">
    <source>
        <dbReference type="Pfam" id="PF00561"/>
    </source>
</evidence>
<dbReference type="Gene3D" id="3.40.50.1820">
    <property type="entry name" value="alpha/beta hydrolase"/>
    <property type="match status" value="1"/>
</dbReference>
<accession>E6PKW6</accession>
<evidence type="ECO:0000256" key="1">
    <source>
        <dbReference type="ARBA" id="ARBA00010884"/>
    </source>
</evidence>
<proteinExistence type="inferred from homology"/>
<dbReference type="PANTHER" id="PTHR10794:SF94">
    <property type="entry name" value="ESTERASE YHET-RELATED"/>
    <property type="match status" value="1"/>
</dbReference>
<dbReference type="SUPFAM" id="SSF53474">
    <property type="entry name" value="alpha/beta-Hydrolases"/>
    <property type="match status" value="1"/>
</dbReference>
<dbReference type="PANTHER" id="PTHR10794">
    <property type="entry name" value="ABHYDROLASE DOMAIN-CONTAINING PROTEIN"/>
    <property type="match status" value="1"/>
</dbReference>
<dbReference type="AlphaFoldDB" id="E6PKW6"/>
<feature type="domain" description="AB hydrolase-1" evidence="2">
    <location>
        <begin position="133"/>
        <end position="375"/>
    </location>
</feature>
<dbReference type="ESTHER" id="9zzzz-e6pkw6">
    <property type="family name" value="abh_upf0017"/>
</dbReference>
<reference evidence="3" key="1">
    <citation type="submission" date="2009-10" db="EMBL/GenBank/DDBJ databases">
        <title>Diversity of trophic interactions inside an arsenic-rich microbial ecosystem.</title>
        <authorList>
            <person name="Bertin P.N."/>
            <person name="Heinrich-Salmeron A."/>
            <person name="Pelletier E."/>
            <person name="Goulhen-Chollet F."/>
            <person name="Arsene-Ploetze F."/>
            <person name="Gallien S."/>
            <person name="Calteau A."/>
            <person name="Vallenet D."/>
            <person name="Casiot C."/>
            <person name="Chane-Woon-Ming B."/>
            <person name="Giloteaux L."/>
            <person name="Barakat M."/>
            <person name="Bonnefoy V."/>
            <person name="Bruneel O."/>
            <person name="Chandler M."/>
            <person name="Cleiss J."/>
            <person name="Duran R."/>
            <person name="Elbaz-Poulichet F."/>
            <person name="Fonknechten N."/>
            <person name="Lauga B."/>
            <person name="Mornico D."/>
            <person name="Ortet P."/>
            <person name="Schaeffer C."/>
            <person name="Siguier P."/>
            <person name="Alexander Thil Smith A."/>
            <person name="Van Dorsselaer A."/>
            <person name="Weissenbach J."/>
            <person name="Medigue C."/>
            <person name="Le Paslier D."/>
        </authorList>
    </citation>
    <scope>NUCLEOTIDE SEQUENCE</scope>
</reference>
<dbReference type="InterPro" id="IPR050960">
    <property type="entry name" value="AB_hydrolase_4_sf"/>
</dbReference>
<dbReference type="GO" id="GO:0047372">
    <property type="term" value="F:monoacylglycerol lipase activity"/>
    <property type="evidence" value="ECO:0007669"/>
    <property type="project" value="TreeGrafter"/>
</dbReference>
<dbReference type="GO" id="GO:0034338">
    <property type="term" value="F:short-chain carboxylesterase activity"/>
    <property type="evidence" value="ECO:0007669"/>
    <property type="project" value="TreeGrafter"/>
</dbReference>
<dbReference type="InterPro" id="IPR029058">
    <property type="entry name" value="AB_hydrolase_fold"/>
</dbReference>
<dbReference type="Pfam" id="PF00561">
    <property type="entry name" value="Abhydrolase_1"/>
    <property type="match status" value="1"/>
</dbReference>
<comment type="caution">
    <text evidence="3">The sequence shown here is derived from an EMBL/GenBank/DDBJ whole genome shotgun (WGS) entry which is preliminary data.</text>
</comment>
<sequence>MKRGHDSTADVAGTADAAMSVAAPSTIDTFNGPQLAAYTAPRWLPGGQAQTIWPALFSRSMRQGTADRSFFIPPGGRLPQGRGLGALTATPIPALAWMRERWDTPDGDFIDVDRIDPVAPAARVADAASETRPLLVLFHGLEGSSRSHYAQATAQACRLAGWRMAVPHFRGCSGELNRAPRAYHSGDWQEVDWVLRRFRSSHAGPIYAAGISLGGNALLRWAQEAGTQAAAVVQALASVSAPMDLAAGGAAISRGFNRRVYTPMFLRTLKPKALAMVRLHPGLADAQAIATARDLYDFDNAFTAPVHGFRDTDDYWHRASSKPHLASIRLPTLVINARNDPFLPAAALPAAGEVAPGVWLEQPEQGGHVGFAQGPIPGHIAWMPQRLLHFFQQGV</sequence>
<gene>
    <name evidence="3" type="ORF">CARN2_1830</name>
</gene>
<dbReference type="InterPro" id="IPR000073">
    <property type="entry name" value="AB_hydrolase_1"/>
</dbReference>
<evidence type="ECO:0000313" key="3">
    <source>
        <dbReference type="EMBL" id="CBH95567.1"/>
    </source>
</evidence>